<name>A0ABY0IKL8_9RHOO</name>
<dbReference type="Proteomes" id="UP000292136">
    <property type="component" value="Unassembled WGS sequence"/>
</dbReference>
<organism evidence="1 2">
    <name type="scientific">Azospira oryzae</name>
    <dbReference type="NCBI Taxonomy" id="146939"/>
    <lineage>
        <taxon>Bacteria</taxon>
        <taxon>Pseudomonadati</taxon>
        <taxon>Pseudomonadota</taxon>
        <taxon>Betaproteobacteria</taxon>
        <taxon>Rhodocyclales</taxon>
        <taxon>Rhodocyclaceae</taxon>
        <taxon>Azospira</taxon>
    </lineage>
</organism>
<proteinExistence type="predicted"/>
<sequence length="54" mass="6238">MEYQVQLRHSAAPALDKANQLLLQAREYLCAGCKRDCERRLTQFGQVPQSCRRS</sequence>
<evidence type="ECO:0000313" key="2">
    <source>
        <dbReference type="Proteomes" id="UP000292136"/>
    </source>
</evidence>
<protein>
    <submittedName>
        <fullName evidence="1">Uncharacterized protein</fullName>
    </submittedName>
</protein>
<keyword evidence="2" id="KW-1185">Reference proteome</keyword>
<accession>A0ABY0IKL8</accession>
<dbReference type="RefSeq" id="WP_014236701.1">
    <property type="nucleotide sequence ID" value="NZ_SHKM01000003.1"/>
</dbReference>
<reference evidence="1 2" key="1">
    <citation type="submission" date="2019-02" db="EMBL/GenBank/DDBJ databases">
        <title>Genomic Encyclopedia of Type Strains, Phase IV (KMG-IV): sequencing the most valuable type-strain genomes for metagenomic binning, comparative biology and taxonomic classification.</title>
        <authorList>
            <person name="Goeker M."/>
        </authorList>
    </citation>
    <scope>NUCLEOTIDE SEQUENCE [LARGE SCALE GENOMIC DNA]</scope>
    <source>
        <strain evidence="1 2">DSM 21223</strain>
    </source>
</reference>
<comment type="caution">
    <text evidence="1">The sequence shown here is derived from an EMBL/GenBank/DDBJ whole genome shotgun (WGS) entry which is preliminary data.</text>
</comment>
<gene>
    <name evidence="1" type="ORF">EV678_2920</name>
</gene>
<evidence type="ECO:0000313" key="1">
    <source>
        <dbReference type="EMBL" id="RZT75733.1"/>
    </source>
</evidence>
<dbReference type="EMBL" id="SHKM01000003">
    <property type="protein sequence ID" value="RZT75733.1"/>
    <property type="molecule type" value="Genomic_DNA"/>
</dbReference>